<dbReference type="EMBL" id="JABBWE010000040">
    <property type="protein sequence ID" value="KAG1791818.1"/>
    <property type="molecule type" value="Genomic_DNA"/>
</dbReference>
<name>A0A9P7AN08_9AGAM</name>
<feature type="non-terminal residue" evidence="1">
    <location>
        <position position="122"/>
    </location>
</feature>
<dbReference type="OrthoDB" id="3269274at2759"/>
<gene>
    <name evidence="1" type="ORF">HD556DRAFT_1199346</name>
</gene>
<dbReference type="Proteomes" id="UP000719766">
    <property type="component" value="Unassembled WGS sequence"/>
</dbReference>
<keyword evidence="2" id="KW-1185">Reference proteome</keyword>
<reference evidence="1" key="1">
    <citation type="journal article" date="2020" name="New Phytol.">
        <title>Comparative genomics reveals dynamic genome evolution in host specialist ectomycorrhizal fungi.</title>
        <authorList>
            <person name="Lofgren L.A."/>
            <person name="Nguyen N.H."/>
            <person name="Vilgalys R."/>
            <person name="Ruytinx J."/>
            <person name="Liao H.L."/>
            <person name="Branco S."/>
            <person name="Kuo A."/>
            <person name="LaButti K."/>
            <person name="Lipzen A."/>
            <person name="Andreopoulos W."/>
            <person name="Pangilinan J."/>
            <person name="Riley R."/>
            <person name="Hundley H."/>
            <person name="Na H."/>
            <person name="Barry K."/>
            <person name="Grigoriev I.V."/>
            <person name="Stajich J.E."/>
            <person name="Kennedy P.G."/>
        </authorList>
    </citation>
    <scope>NUCLEOTIDE SEQUENCE</scope>
    <source>
        <strain evidence="1">S12</strain>
    </source>
</reference>
<comment type="caution">
    <text evidence="1">The sequence shown here is derived from an EMBL/GenBank/DDBJ whole genome shotgun (WGS) entry which is preliminary data.</text>
</comment>
<evidence type="ECO:0000313" key="2">
    <source>
        <dbReference type="Proteomes" id="UP000719766"/>
    </source>
</evidence>
<protein>
    <submittedName>
        <fullName evidence="1">Uncharacterized protein</fullName>
    </submittedName>
</protein>
<evidence type="ECO:0000313" key="1">
    <source>
        <dbReference type="EMBL" id="KAG1791818.1"/>
    </source>
</evidence>
<organism evidence="1 2">
    <name type="scientific">Suillus plorans</name>
    <dbReference type="NCBI Taxonomy" id="116603"/>
    <lineage>
        <taxon>Eukaryota</taxon>
        <taxon>Fungi</taxon>
        <taxon>Dikarya</taxon>
        <taxon>Basidiomycota</taxon>
        <taxon>Agaricomycotina</taxon>
        <taxon>Agaricomycetes</taxon>
        <taxon>Agaricomycetidae</taxon>
        <taxon>Boletales</taxon>
        <taxon>Suillineae</taxon>
        <taxon>Suillaceae</taxon>
        <taxon>Suillus</taxon>
    </lineage>
</organism>
<feature type="non-terminal residue" evidence="1">
    <location>
        <position position="1"/>
    </location>
</feature>
<proteinExistence type="predicted"/>
<sequence length="122" mass="13318">SESERQAAARALLRHDAHQDGTHFHTRKPAGLHPSYISFNSYTTLDENSITHEGFVEAALQDLFDAAAMQDRLDGGISLIIRCPGSEGTPTLSPEHLSLDLYITPRELHASPDRIGGDISVL</sequence>
<dbReference type="AlphaFoldDB" id="A0A9P7AN08"/>
<dbReference type="RefSeq" id="XP_041158556.1">
    <property type="nucleotide sequence ID" value="XM_041296348.1"/>
</dbReference>
<dbReference type="GeneID" id="64590112"/>
<accession>A0A9P7AN08</accession>